<dbReference type="InterPro" id="IPR013424">
    <property type="entry name" value="Ice-binding_C"/>
</dbReference>
<keyword evidence="1" id="KW-0732">Signal</keyword>
<dbReference type="EMBL" id="JACHHY010000020">
    <property type="protein sequence ID" value="MBB5019816.1"/>
    <property type="molecule type" value="Genomic_DNA"/>
</dbReference>
<name>A0A840MTX3_9PROT</name>
<evidence type="ECO:0008006" key="4">
    <source>
        <dbReference type="Google" id="ProtNLM"/>
    </source>
</evidence>
<accession>A0A840MTX3</accession>
<proteinExistence type="predicted"/>
<dbReference type="Gene3D" id="2.60.120.260">
    <property type="entry name" value="Galactose-binding domain-like"/>
    <property type="match status" value="1"/>
</dbReference>
<dbReference type="Proteomes" id="UP000575898">
    <property type="component" value="Unassembled WGS sequence"/>
</dbReference>
<evidence type="ECO:0000313" key="2">
    <source>
        <dbReference type="EMBL" id="MBB5019816.1"/>
    </source>
</evidence>
<reference evidence="2 3" key="1">
    <citation type="submission" date="2020-08" db="EMBL/GenBank/DDBJ databases">
        <title>Genomic Encyclopedia of Type Strains, Phase IV (KMG-IV): sequencing the most valuable type-strain genomes for metagenomic binning, comparative biology and taxonomic classification.</title>
        <authorList>
            <person name="Goeker M."/>
        </authorList>
    </citation>
    <scope>NUCLEOTIDE SEQUENCE [LARGE SCALE GENOMIC DNA]</scope>
    <source>
        <strain evidence="2 3">DSM 27165</strain>
    </source>
</reference>
<keyword evidence="3" id="KW-1185">Reference proteome</keyword>
<sequence>MCKPLQHTTKIVAALVLAFSGLFTAEASAAPITSPFEYRFISGTSIVKSHGPGVVAGWEARGFDDTGWDNARMVPAPQSPTYPIPFGHPPRDTQARYIWHDPAATSNGKNGVNEAFFRFDFGLPALSGRAFPYEAILSIVADDDFEFWLNGAHVATEADFGTGNDRGPDYIYRYDVTSRLLLGDANVLAVHATDGSLTSPSDQLYEHLAFQLRIRTVPEPGSLALLIPALLGMGFLGKRKQ</sequence>
<comment type="caution">
    <text evidence="2">The sequence shown here is derived from an EMBL/GenBank/DDBJ whole genome shotgun (WGS) entry which is preliminary data.</text>
</comment>
<organism evidence="2 3">
    <name type="scientific">Chitinivorax tropicus</name>
    <dbReference type="NCBI Taxonomy" id="714531"/>
    <lineage>
        <taxon>Bacteria</taxon>
        <taxon>Pseudomonadati</taxon>
        <taxon>Pseudomonadota</taxon>
        <taxon>Betaproteobacteria</taxon>
        <taxon>Chitinivorax</taxon>
    </lineage>
</organism>
<evidence type="ECO:0000256" key="1">
    <source>
        <dbReference type="SAM" id="SignalP"/>
    </source>
</evidence>
<protein>
    <recommendedName>
        <fullName evidence="4">PEP-CTERM sorting domain-containing protein</fullName>
    </recommendedName>
</protein>
<evidence type="ECO:0000313" key="3">
    <source>
        <dbReference type="Proteomes" id="UP000575898"/>
    </source>
</evidence>
<dbReference type="RefSeq" id="WP_184041232.1">
    <property type="nucleotide sequence ID" value="NZ_JACHHY010000020.1"/>
</dbReference>
<dbReference type="NCBIfam" id="TIGR02595">
    <property type="entry name" value="PEP_CTERM"/>
    <property type="match status" value="1"/>
</dbReference>
<feature type="chain" id="PRO_5032972231" description="PEP-CTERM sorting domain-containing protein" evidence="1">
    <location>
        <begin position="30"/>
        <end position="241"/>
    </location>
</feature>
<dbReference type="AlphaFoldDB" id="A0A840MTX3"/>
<gene>
    <name evidence="2" type="ORF">HNQ59_003124</name>
</gene>
<dbReference type="InterPro" id="IPR008979">
    <property type="entry name" value="Galactose-bd-like_sf"/>
</dbReference>
<dbReference type="SUPFAM" id="SSF49785">
    <property type="entry name" value="Galactose-binding domain-like"/>
    <property type="match status" value="1"/>
</dbReference>
<feature type="signal peptide" evidence="1">
    <location>
        <begin position="1"/>
        <end position="29"/>
    </location>
</feature>